<protein>
    <submittedName>
        <fullName evidence="2">Uncharacterized protein</fullName>
    </submittedName>
</protein>
<evidence type="ECO:0000313" key="3">
    <source>
        <dbReference type="Proteomes" id="UP001058974"/>
    </source>
</evidence>
<organism evidence="2 3">
    <name type="scientific">Pisum sativum</name>
    <name type="common">Garden pea</name>
    <name type="synonym">Lathyrus oleraceus</name>
    <dbReference type="NCBI Taxonomy" id="3888"/>
    <lineage>
        <taxon>Eukaryota</taxon>
        <taxon>Viridiplantae</taxon>
        <taxon>Streptophyta</taxon>
        <taxon>Embryophyta</taxon>
        <taxon>Tracheophyta</taxon>
        <taxon>Spermatophyta</taxon>
        <taxon>Magnoliopsida</taxon>
        <taxon>eudicotyledons</taxon>
        <taxon>Gunneridae</taxon>
        <taxon>Pentapetalae</taxon>
        <taxon>rosids</taxon>
        <taxon>fabids</taxon>
        <taxon>Fabales</taxon>
        <taxon>Fabaceae</taxon>
        <taxon>Papilionoideae</taxon>
        <taxon>50 kb inversion clade</taxon>
        <taxon>NPAAA clade</taxon>
        <taxon>Hologalegina</taxon>
        <taxon>IRL clade</taxon>
        <taxon>Fabeae</taxon>
        <taxon>Lathyrus</taxon>
    </lineage>
</organism>
<evidence type="ECO:0000256" key="1">
    <source>
        <dbReference type="SAM" id="MobiDB-lite"/>
    </source>
</evidence>
<proteinExistence type="predicted"/>
<feature type="region of interest" description="Disordered" evidence="1">
    <location>
        <begin position="89"/>
        <end position="121"/>
    </location>
</feature>
<feature type="compositionally biased region" description="Basic and acidic residues" evidence="1">
    <location>
        <begin position="101"/>
        <end position="121"/>
    </location>
</feature>
<accession>A0A9D5B435</accession>
<dbReference type="Gramene" id="Psat02G0151600-T1">
    <property type="protein sequence ID" value="KAI5434722.1"/>
    <property type="gene ID" value="KIW84_021516"/>
</dbReference>
<dbReference type="Proteomes" id="UP001058974">
    <property type="component" value="Chromosome 2"/>
</dbReference>
<dbReference type="EMBL" id="JAMSHJ010000002">
    <property type="protein sequence ID" value="KAI5434722.1"/>
    <property type="molecule type" value="Genomic_DNA"/>
</dbReference>
<evidence type="ECO:0000313" key="2">
    <source>
        <dbReference type="EMBL" id="KAI5434722.1"/>
    </source>
</evidence>
<gene>
    <name evidence="2" type="ORF">KIW84_021516</name>
</gene>
<reference evidence="2 3" key="1">
    <citation type="journal article" date="2022" name="Nat. Genet.">
        <title>Improved pea reference genome and pan-genome highlight genomic features and evolutionary characteristics.</title>
        <authorList>
            <person name="Yang T."/>
            <person name="Liu R."/>
            <person name="Luo Y."/>
            <person name="Hu S."/>
            <person name="Wang D."/>
            <person name="Wang C."/>
            <person name="Pandey M.K."/>
            <person name="Ge S."/>
            <person name="Xu Q."/>
            <person name="Li N."/>
            <person name="Li G."/>
            <person name="Huang Y."/>
            <person name="Saxena R.K."/>
            <person name="Ji Y."/>
            <person name="Li M."/>
            <person name="Yan X."/>
            <person name="He Y."/>
            <person name="Liu Y."/>
            <person name="Wang X."/>
            <person name="Xiang C."/>
            <person name="Varshney R.K."/>
            <person name="Ding H."/>
            <person name="Gao S."/>
            <person name="Zong X."/>
        </authorList>
    </citation>
    <scope>NUCLEOTIDE SEQUENCE [LARGE SCALE GENOMIC DNA]</scope>
    <source>
        <strain evidence="2 3">cv. Zhongwan 6</strain>
    </source>
</reference>
<sequence>MQNFKVAKNDFSFKTITCNFKLIFYGTSSAQNADFPSIPSTHLNLISLIDIFSGKFLPDFFVDPVADLTRQVATLTIQLDAMCKCFDDTAPSSGSRSSADSQHRPRLKLDVPRFDGTDTHG</sequence>
<comment type="caution">
    <text evidence="2">The sequence shown here is derived from an EMBL/GenBank/DDBJ whole genome shotgun (WGS) entry which is preliminary data.</text>
</comment>
<keyword evidence="3" id="KW-1185">Reference proteome</keyword>
<name>A0A9D5B435_PEA</name>
<dbReference type="AlphaFoldDB" id="A0A9D5B435"/>